<feature type="compositionally biased region" description="Acidic residues" evidence="1">
    <location>
        <begin position="57"/>
        <end position="89"/>
    </location>
</feature>
<accession>A0A3P6SLM7</accession>
<gene>
    <name evidence="2" type="ORF">DILT_LOCUS2793</name>
</gene>
<keyword evidence="3" id="KW-1185">Reference proteome</keyword>
<feature type="region of interest" description="Disordered" evidence="1">
    <location>
        <begin position="39"/>
        <end position="89"/>
    </location>
</feature>
<dbReference type="EMBL" id="UYRU01042633">
    <property type="protein sequence ID" value="VDK76782.1"/>
    <property type="molecule type" value="Genomic_DNA"/>
</dbReference>
<name>A0A3P6SLM7_DIBLA</name>
<sequence>MTTALSEQFVHLLRRVSSSLQKSLQRFNSDLRSELDWDIETDADNTQVNNLASTDQSTDDYDSNDDGDTESPDDEDDDEEEEEEAEDVAEPNSANCCLFCSFFECITFCQMPKKPFDAIYYRLQAFINQCPTGCPTCIPKRHEEEWRNPKLYGQRFAMCYCCTRPGGIILIKYLDCILCPLCVIWDTIKGADYGYRRFRVQARIHRHYESETVVNTWWV</sequence>
<dbReference type="OrthoDB" id="6270786at2759"/>
<evidence type="ECO:0000313" key="3">
    <source>
        <dbReference type="Proteomes" id="UP000281553"/>
    </source>
</evidence>
<dbReference type="Proteomes" id="UP000281553">
    <property type="component" value="Unassembled WGS sequence"/>
</dbReference>
<protein>
    <submittedName>
        <fullName evidence="2">Uncharacterized protein</fullName>
    </submittedName>
</protein>
<organism evidence="2 3">
    <name type="scientific">Dibothriocephalus latus</name>
    <name type="common">Fish tapeworm</name>
    <name type="synonym">Diphyllobothrium latum</name>
    <dbReference type="NCBI Taxonomy" id="60516"/>
    <lineage>
        <taxon>Eukaryota</taxon>
        <taxon>Metazoa</taxon>
        <taxon>Spiralia</taxon>
        <taxon>Lophotrochozoa</taxon>
        <taxon>Platyhelminthes</taxon>
        <taxon>Cestoda</taxon>
        <taxon>Eucestoda</taxon>
        <taxon>Diphyllobothriidea</taxon>
        <taxon>Diphyllobothriidae</taxon>
        <taxon>Dibothriocephalus</taxon>
    </lineage>
</organism>
<dbReference type="AlphaFoldDB" id="A0A3P6SLM7"/>
<proteinExistence type="predicted"/>
<evidence type="ECO:0000313" key="2">
    <source>
        <dbReference type="EMBL" id="VDK76782.1"/>
    </source>
</evidence>
<reference evidence="2 3" key="1">
    <citation type="submission" date="2018-11" db="EMBL/GenBank/DDBJ databases">
        <authorList>
            <consortium name="Pathogen Informatics"/>
        </authorList>
    </citation>
    <scope>NUCLEOTIDE SEQUENCE [LARGE SCALE GENOMIC DNA]</scope>
</reference>
<evidence type="ECO:0000256" key="1">
    <source>
        <dbReference type="SAM" id="MobiDB-lite"/>
    </source>
</evidence>